<evidence type="ECO:0000259" key="7">
    <source>
        <dbReference type="PROSITE" id="PS51085"/>
    </source>
</evidence>
<name>A0ABZ0WLM9_9BURK</name>
<dbReference type="PRINTS" id="PR00355">
    <property type="entry name" value="ADRENODOXIN"/>
</dbReference>
<evidence type="ECO:0000313" key="9">
    <source>
        <dbReference type="Proteomes" id="UP001325479"/>
    </source>
</evidence>
<keyword evidence="9" id="KW-1185">Reference proteome</keyword>
<dbReference type="EMBL" id="CP139965">
    <property type="protein sequence ID" value="WQD78266.1"/>
    <property type="molecule type" value="Genomic_DNA"/>
</dbReference>
<evidence type="ECO:0000313" key="8">
    <source>
        <dbReference type="EMBL" id="WQD78266.1"/>
    </source>
</evidence>
<evidence type="ECO:0000256" key="4">
    <source>
        <dbReference type="ARBA" id="ARBA00023004"/>
    </source>
</evidence>
<dbReference type="InterPro" id="IPR036010">
    <property type="entry name" value="2Fe-2S_ferredoxin-like_sf"/>
</dbReference>
<dbReference type="PANTHER" id="PTHR23426:SF65">
    <property type="entry name" value="FERREDOXIN-2, MITOCHONDRIAL"/>
    <property type="match status" value="1"/>
</dbReference>
<comment type="similarity">
    <text evidence="1">Belongs to the adrenodoxin/putidaredoxin family.</text>
</comment>
<keyword evidence="2" id="KW-0001">2Fe-2S</keyword>
<protein>
    <submittedName>
        <fullName evidence="8">2Fe-2S iron-sulfur cluster-binding protein</fullName>
    </submittedName>
</protein>
<dbReference type="Gene3D" id="3.10.20.30">
    <property type="match status" value="1"/>
</dbReference>
<evidence type="ECO:0000256" key="5">
    <source>
        <dbReference type="ARBA" id="ARBA00023014"/>
    </source>
</evidence>
<dbReference type="PANTHER" id="PTHR23426">
    <property type="entry name" value="FERREDOXIN/ADRENODOXIN"/>
    <property type="match status" value="1"/>
</dbReference>
<dbReference type="Proteomes" id="UP001325479">
    <property type="component" value="Chromosome"/>
</dbReference>
<dbReference type="CDD" id="cd00207">
    <property type="entry name" value="fer2"/>
    <property type="match status" value="1"/>
</dbReference>
<dbReference type="RefSeq" id="WP_026121177.1">
    <property type="nucleotide sequence ID" value="NZ_CP139965.1"/>
</dbReference>
<keyword evidence="4" id="KW-0408">Iron</keyword>
<dbReference type="SUPFAM" id="SSF54292">
    <property type="entry name" value="2Fe-2S ferredoxin-like"/>
    <property type="match status" value="1"/>
</dbReference>
<dbReference type="InterPro" id="IPR001041">
    <property type="entry name" value="2Fe-2S_ferredoxin-type"/>
</dbReference>
<dbReference type="PROSITE" id="PS51085">
    <property type="entry name" value="2FE2S_FER_2"/>
    <property type="match status" value="1"/>
</dbReference>
<gene>
    <name evidence="8" type="ORF">U0042_00680</name>
</gene>
<reference evidence="8 9" key="1">
    <citation type="submission" date="2023-12" db="EMBL/GenBank/DDBJ databases">
        <title>Genome sequencing and assembly of bacterial species from a model synthetic community.</title>
        <authorList>
            <person name="Hogle S.L."/>
        </authorList>
    </citation>
    <scope>NUCLEOTIDE SEQUENCE [LARGE SCALE GENOMIC DNA]</scope>
    <source>
        <strain evidence="8 9">HAMBI 2494</strain>
    </source>
</reference>
<proteinExistence type="inferred from homology"/>
<dbReference type="InterPro" id="IPR012675">
    <property type="entry name" value="Beta-grasp_dom_sf"/>
</dbReference>
<keyword evidence="5" id="KW-0411">Iron-sulfur</keyword>
<dbReference type="InterPro" id="IPR001055">
    <property type="entry name" value="Adrenodoxin-like"/>
</dbReference>
<dbReference type="Pfam" id="PF00111">
    <property type="entry name" value="Fer2"/>
    <property type="match status" value="1"/>
</dbReference>
<evidence type="ECO:0000256" key="3">
    <source>
        <dbReference type="ARBA" id="ARBA00022723"/>
    </source>
</evidence>
<feature type="domain" description="2Fe-2S ferredoxin-type" evidence="7">
    <location>
        <begin position="2"/>
        <end position="98"/>
    </location>
</feature>
<evidence type="ECO:0000256" key="6">
    <source>
        <dbReference type="ARBA" id="ARBA00034078"/>
    </source>
</evidence>
<comment type="cofactor">
    <cofactor evidence="6">
        <name>[2Fe-2S] cluster</name>
        <dbReference type="ChEBI" id="CHEBI:190135"/>
    </cofactor>
</comment>
<keyword evidence="3" id="KW-0479">Metal-binding</keyword>
<evidence type="ECO:0000256" key="2">
    <source>
        <dbReference type="ARBA" id="ARBA00022714"/>
    </source>
</evidence>
<accession>A0ABZ0WLM9</accession>
<organism evidence="8 9">
    <name type="scientific">Paraburkholderia kururiensis</name>
    <dbReference type="NCBI Taxonomy" id="984307"/>
    <lineage>
        <taxon>Bacteria</taxon>
        <taxon>Pseudomonadati</taxon>
        <taxon>Pseudomonadota</taxon>
        <taxon>Betaproteobacteria</taxon>
        <taxon>Burkholderiales</taxon>
        <taxon>Burkholderiaceae</taxon>
        <taxon>Paraburkholderia</taxon>
    </lineage>
</organism>
<evidence type="ECO:0000256" key="1">
    <source>
        <dbReference type="ARBA" id="ARBA00010914"/>
    </source>
</evidence>
<sequence>MTTLTVLPSGKTYDVTAGTTLLQALRDAGENIAHKCDGKAECGSCHLFVQEGRKSLSKIQRTENEKLDTIVGVGSKSRLACQAVLGDEAVTVELLSFV</sequence>